<gene>
    <name evidence="10" type="ORF">ACFQZX_00665</name>
</gene>
<evidence type="ECO:0000256" key="1">
    <source>
        <dbReference type="ARBA" id="ARBA00000085"/>
    </source>
</evidence>
<name>A0ABW3AP54_9SPHI</name>
<dbReference type="InterPro" id="IPR003594">
    <property type="entry name" value="HATPase_dom"/>
</dbReference>
<dbReference type="InterPro" id="IPR036890">
    <property type="entry name" value="HATPase_C_sf"/>
</dbReference>
<evidence type="ECO:0000256" key="2">
    <source>
        <dbReference type="ARBA" id="ARBA00012438"/>
    </source>
</evidence>
<dbReference type="EC" id="2.7.13.3" evidence="2"/>
<dbReference type="InterPro" id="IPR013656">
    <property type="entry name" value="PAS_4"/>
</dbReference>
<evidence type="ECO:0000256" key="3">
    <source>
        <dbReference type="ARBA" id="ARBA00022553"/>
    </source>
</evidence>
<dbReference type="Gene3D" id="3.30.450.20">
    <property type="entry name" value="PAS domain"/>
    <property type="match status" value="3"/>
</dbReference>
<dbReference type="SUPFAM" id="SSF55785">
    <property type="entry name" value="PYP-like sensor domain (PAS domain)"/>
    <property type="match status" value="3"/>
</dbReference>
<dbReference type="SMART" id="SM00091">
    <property type="entry name" value="PAS"/>
    <property type="match status" value="3"/>
</dbReference>
<dbReference type="SMART" id="SM00388">
    <property type="entry name" value="HisKA"/>
    <property type="match status" value="1"/>
</dbReference>
<dbReference type="CDD" id="cd00082">
    <property type="entry name" value="HisKA"/>
    <property type="match status" value="1"/>
</dbReference>
<proteinExistence type="predicted"/>
<feature type="domain" description="PAC" evidence="9">
    <location>
        <begin position="77"/>
        <end position="133"/>
    </location>
</feature>
<keyword evidence="3" id="KW-0597">Phosphoprotein</keyword>
<feature type="domain" description="PAC" evidence="9">
    <location>
        <begin position="335"/>
        <end position="387"/>
    </location>
</feature>
<dbReference type="CDD" id="cd00075">
    <property type="entry name" value="HATPase"/>
    <property type="match status" value="1"/>
</dbReference>
<dbReference type="InterPro" id="IPR005467">
    <property type="entry name" value="His_kinase_dom"/>
</dbReference>
<keyword evidence="11" id="KW-1185">Reference proteome</keyword>
<comment type="catalytic activity">
    <reaction evidence="1">
        <text>ATP + protein L-histidine = ADP + protein N-phospho-L-histidine.</text>
        <dbReference type="EC" id="2.7.13.3"/>
    </reaction>
</comment>
<keyword evidence="6" id="KW-0902">Two-component regulatory system</keyword>
<dbReference type="InterPro" id="IPR035965">
    <property type="entry name" value="PAS-like_dom_sf"/>
</dbReference>
<dbReference type="InterPro" id="IPR036097">
    <property type="entry name" value="HisK_dim/P_sf"/>
</dbReference>
<dbReference type="Pfam" id="PF02518">
    <property type="entry name" value="HATPase_c"/>
    <property type="match status" value="1"/>
</dbReference>
<keyword evidence="7" id="KW-0175">Coiled coil</keyword>
<dbReference type="InterPro" id="IPR001610">
    <property type="entry name" value="PAC"/>
</dbReference>
<dbReference type="InterPro" id="IPR000700">
    <property type="entry name" value="PAS-assoc_C"/>
</dbReference>
<evidence type="ECO:0000259" key="8">
    <source>
        <dbReference type="PROSITE" id="PS50109"/>
    </source>
</evidence>
<dbReference type="Pfam" id="PF00512">
    <property type="entry name" value="HisKA"/>
    <property type="match status" value="1"/>
</dbReference>
<dbReference type="RefSeq" id="WP_377110813.1">
    <property type="nucleotide sequence ID" value="NZ_JBHTHZ010000001.1"/>
</dbReference>
<organism evidence="10 11">
    <name type="scientific">Mucilaginibacter litoreus</name>
    <dbReference type="NCBI Taxonomy" id="1048221"/>
    <lineage>
        <taxon>Bacteria</taxon>
        <taxon>Pseudomonadati</taxon>
        <taxon>Bacteroidota</taxon>
        <taxon>Sphingobacteriia</taxon>
        <taxon>Sphingobacteriales</taxon>
        <taxon>Sphingobacteriaceae</taxon>
        <taxon>Mucilaginibacter</taxon>
    </lineage>
</organism>
<dbReference type="InterPro" id="IPR004358">
    <property type="entry name" value="Sig_transdc_His_kin-like_C"/>
</dbReference>
<keyword evidence="10" id="KW-0547">Nucleotide-binding</keyword>
<dbReference type="PRINTS" id="PR00344">
    <property type="entry name" value="BCTRLSENSOR"/>
</dbReference>
<dbReference type="Pfam" id="PF08447">
    <property type="entry name" value="PAS_3"/>
    <property type="match status" value="1"/>
</dbReference>
<dbReference type="EMBL" id="JBHTHZ010000001">
    <property type="protein sequence ID" value="MFD0792104.1"/>
    <property type="molecule type" value="Genomic_DNA"/>
</dbReference>
<dbReference type="GO" id="GO:0005524">
    <property type="term" value="F:ATP binding"/>
    <property type="evidence" value="ECO:0007669"/>
    <property type="project" value="UniProtKB-KW"/>
</dbReference>
<evidence type="ECO:0000313" key="10">
    <source>
        <dbReference type="EMBL" id="MFD0792104.1"/>
    </source>
</evidence>
<dbReference type="CDD" id="cd00130">
    <property type="entry name" value="PAS"/>
    <property type="match status" value="1"/>
</dbReference>
<evidence type="ECO:0000256" key="4">
    <source>
        <dbReference type="ARBA" id="ARBA00022679"/>
    </source>
</evidence>
<feature type="domain" description="Histidine kinase" evidence="8">
    <location>
        <begin position="391"/>
        <end position="605"/>
    </location>
</feature>
<dbReference type="InterPro" id="IPR013655">
    <property type="entry name" value="PAS_fold_3"/>
</dbReference>
<reference evidence="11" key="1">
    <citation type="journal article" date="2019" name="Int. J. Syst. Evol. Microbiol.">
        <title>The Global Catalogue of Microorganisms (GCM) 10K type strain sequencing project: providing services to taxonomists for standard genome sequencing and annotation.</title>
        <authorList>
            <consortium name="The Broad Institute Genomics Platform"/>
            <consortium name="The Broad Institute Genome Sequencing Center for Infectious Disease"/>
            <person name="Wu L."/>
            <person name="Ma J."/>
        </authorList>
    </citation>
    <scope>NUCLEOTIDE SEQUENCE [LARGE SCALE GENOMIC DNA]</scope>
    <source>
        <strain evidence="11">CCUG 61484</strain>
    </source>
</reference>
<dbReference type="Pfam" id="PF08448">
    <property type="entry name" value="PAS_4"/>
    <property type="match status" value="2"/>
</dbReference>
<dbReference type="Gene3D" id="1.10.287.130">
    <property type="match status" value="1"/>
</dbReference>
<keyword evidence="10" id="KW-0067">ATP-binding</keyword>
<feature type="coiled-coil region" evidence="7">
    <location>
        <begin position="114"/>
        <end position="144"/>
    </location>
</feature>
<protein>
    <recommendedName>
        <fullName evidence="2">histidine kinase</fullName>
        <ecNumber evidence="2">2.7.13.3</ecNumber>
    </recommendedName>
</protein>
<dbReference type="Gene3D" id="2.10.70.100">
    <property type="match status" value="1"/>
</dbReference>
<dbReference type="InterPro" id="IPR000014">
    <property type="entry name" value="PAS"/>
</dbReference>
<dbReference type="SUPFAM" id="SSF55874">
    <property type="entry name" value="ATPase domain of HSP90 chaperone/DNA topoisomerase II/histidine kinase"/>
    <property type="match status" value="1"/>
</dbReference>
<evidence type="ECO:0000256" key="6">
    <source>
        <dbReference type="ARBA" id="ARBA00023012"/>
    </source>
</evidence>
<evidence type="ECO:0000313" key="11">
    <source>
        <dbReference type="Proteomes" id="UP001597010"/>
    </source>
</evidence>
<comment type="caution">
    <text evidence="10">The sequence shown here is derived from an EMBL/GenBank/DDBJ whole genome shotgun (WGS) entry which is preliminary data.</text>
</comment>
<dbReference type="PANTHER" id="PTHR43711">
    <property type="entry name" value="TWO-COMPONENT HISTIDINE KINASE"/>
    <property type="match status" value="1"/>
</dbReference>
<dbReference type="Gene3D" id="3.30.565.10">
    <property type="entry name" value="Histidine kinase-like ATPase, C-terminal domain"/>
    <property type="match status" value="1"/>
</dbReference>
<evidence type="ECO:0000256" key="5">
    <source>
        <dbReference type="ARBA" id="ARBA00022777"/>
    </source>
</evidence>
<sequence>MEPTEDTFRDIVNLSPFPVYLCSGEDMIITVANDATLKAWGRDRSVIGKTFSEALPELHDQPFLGYLQGVYHTGIPYHSDIARVDIMINGGLETFYYKFTYLPMRNGAGKIYGVAAFNTEVTDLERAKQELEESRMALYNLVRQAPVGICIIRSADLIVDVVNESYLELVGKNRKEVEGRNIWDAVPEAKEWYAPIMDSVITTGIPYVAKEAELILVRNGLPEVVFVDFVYEPVRHFDGLINAVMVIAIDVTDKVVVRRNIEDIEERNRLAIEAAEIGTFDYNILTQQTVTSDRFNHIFGFDVPVPHRMLLDAIHTDDKNIRDNAHEEAFKSGKLYYEARIIHPDDSLHWIRVQAKVYFDQENKPVRMLGTVLDITEFKRLQQQKDDFISVASHELKTPMTSLKASIQILDKLIKTNGNPQTVSVFVEKSNSSLNKMQHLVESLLNVSRISSGHLDLVKSSFNVADMINESCDYVRLAGDHEIIINGDKNVTVNADKQKIEQVVVNFVNNAVKYAQHSKQIIIDIAKRSKTLKISVQDFGEGIPYDKIPHLFERYYRVDSTGLQYSGLGLGLYISAEIVERHSGKIGVNSEAGRGSTFWFTLPLD</sequence>
<dbReference type="SMART" id="SM00086">
    <property type="entry name" value="PAC"/>
    <property type="match status" value="2"/>
</dbReference>
<dbReference type="PANTHER" id="PTHR43711:SF1">
    <property type="entry name" value="HISTIDINE KINASE 1"/>
    <property type="match status" value="1"/>
</dbReference>
<evidence type="ECO:0000259" key="9">
    <source>
        <dbReference type="PROSITE" id="PS50113"/>
    </source>
</evidence>
<dbReference type="InterPro" id="IPR003661">
    <property type="entry name" value="HisK_dim/P_dom"/>
</dbReference>
<keyword evidence="5" id="KW-0418">Kinase</keyword>
<dbReference type="PROSITE" id="PS50113">
    <property type="entry name" value="PAC"/>
    <property type="match status" value="2"/>
</dbReference>
<dbReference type="SUPFAM" id="SSF47384">
    <property type="entry name" value="Homodimeric domain of signal transducing histidine kinase"/>
    <property type="match status" value="1"/>
</dbReference>
<dbReference type="NCBIfam" id="TIGR00229">
    <property type="entry name" value="sensory_box"/>
    <property type="match status" value="1"/>
</dbReference>
<dbReference type="SMART" id="SM00387">
    <property type="entry name" value="HATPase_c"/>
    <property type="match status" value="1"/>
</dbReference>
<accession>A0ABW3AP54</accession>
<dbReference type="Proteomes" id="UP001597010">
    <property type="component" value="Unassembled WGS sequence"/>
</dbReference>
<keyword evidence="4" id="KW-0808">Transferase</keyword>
<dbReference type="PROSITE" id="PS50109">
    <property type="entry name" value="HIS_KIN"/>
    <property type="match status" value="1"/>
</dbReference>
<dbReference type="InterPro" id="IPR050736">
    <property type="entry name" value="Sensor_HK_Regulatory"/>
</dbReference>
<evidence type="ECO:0000256" key="7">
    <source>
        <dbReference type="SAM" id="Coils"/>
    </source>
</evidence>